<evidence type="ECO:0000313" key="2">
    <source>
        <dbReference type="Proteomes" id="UP001151760"/>
    </source>
</evidence>
<reference evidence="1" key="1">
    <citation type="journal article" date="2022" name="Int. J. Mol. Sci.">
        <title>Draft Genome of Tanacetum Coccineum: Genomic Comparison of Closely Related Tanacetum-Family Plants.</title>
        <authorList>
            <person name="Yamashiro T."/>
            <person name="Shiraishi A."/>
            <person name="Nakayama K."/>
            <person name="Satake H."/>
        </authorList>
    </citation>
    <scope>NUCLEOTIDE SEQUENCE</scope>
</reference>
<evidence type="ECO:0000313" key="1">
    <source>
        <dbReference type="EMBL" id="GJS99981.1"/>
    </source>
</evidence>
<evidence type="ECO:0008006" key="3">
    <source>
        <dbReference type="Google" id="ProtNLM"/>
    </source>
</evidence>
<keyword evidence="2" id="KW-1185">Reference proteome</keyword>
<sequence>MILNIWTESKEKYGINVALGIHHWGPKHQQFYRARHNQVSTHKVYSRIKILSIIRISIDREFGYGYLKEIVVRRANQKDYIFNEADFKRLYLNDIEDMYLLIVLNKRVEDVQLGVESYQTKLNITRPQVKCDGLEAKETYTIMYEPRGVAYFNKNNDQYLMSMDELHKFIDGTLKIVRDILNTRLHNFVLGYNVGMPKRT</sequence>
<proteinExistence type="predicted"/>
<protein>
    <recommendedName>
        <fullName evidence="3">DNA-directed RNA polymerase</fullName>
    </recommendedName>
</protein>
<gene>
    <name evidence="1" type="ORF">Tco_0821151</name>
</gene>
<reference evidence="1" key="2">
    <citation type="submission" date="2022-01" db="EMBL/GenBank/DDBJ databases">
        <authorList>
            <person name="Yamashiro T."/>
            <person name="Shiraishi A."/>
            <person name="Satake H."/>
            <person name="Nakayama K."/>
        </authorList>
    </citation>
    <scope>NUCLEOTIDE SEQUENCE</scope>
</reference>
<comment type="caution">
    <text evidence="1">The sequence shown here is derived from an EMBL/GenBank/DDBJ whole genome shotgun (WGS) entry which is preliminary data.</text>
</comment>
<dbReference type="Proteomes" id="UP001151760">
    <property type="component" value="Unassembled WGS sequence"/>
</dbReference>
<name>A0ABQ5AEL3_9ASTR</name>
<organism evidence="1 2">
    <name type="scientific">Tanacetum coccineum</name>
    <dbReference type="NCBI Taxonomy" id="301880"/>
    <lineage>
        <taxon>Eukaryota</taxon>
        <taxon>Viridiplantae</taxon>
        <taxon>Streptophyta</taxon>
        <taxon>Embryophyta</taxon>
        <taxon>Tracheophyta</taxon>
        <taxon>Spermatophyta</taxon>
        <taxon>Magnoliopsida</taxon>
        <taxon>eudicotyledons</taxon>
        <taxon>Gunneridae</taxon>
        <taxon>Pentapetalae</taxon>
        <taxon>asterids</taxon>
        <taxon>campanulids</taxon>
        <taxon>Asterales</taxon>
        <taxon>Asteraceae</taxon>
        <taxon>Asteroideae</taxon>
        <taxon>Anthemideae</taxon>
        <taxon>Anthemidinae</taxon>
        <taxon>Tanacetum</taxon>
    </lineage>
</organism>
<dbReference type="EMBL" id="BQNB010012160">
    <property type="protein sequence ID" value="GJS99981.1"/>
    <property type="molecule type" value="Genomic_DNA"/>
</dbReference>
<accession>A0ABQ5AEL3</accession>